<evidence type="ECO:0000313" key="2">
    <source>
        <dbReference type="EMBL" id="OGC88789.1"/>
    </source>
</evidence>
<dbReference type="InterPro" id="IPR023577">
    <property type="entry name" value="CYTH_domain"/>
</dbReference>
<evidence type="ECO:0000259" key="1">
    <source>
        <dbReference type="PROSITE" id="PS51707"/>
    </source>
</evidence>
<feature type="domain" description="CYTH" evidence="1">
    <location>
        <begin position="3"/>
        <end position="210"/>
    </location>
</feature>
<name>A0A1F4Y4B5_9BACT</name>
<dbReference type="AlphaFoldDB" id="A0A1F4Y4B5"/>
<dbReference type="InterPro" id="IPR033469">
    <property type="entry name" value="CYTH-like_dom_sf"/>
</dbReference>
<proteinExistence type="predicted"/>
<dbReference type="Pfam" id="PF01928">
    <property type="entry name" value="CYTH"/>
    <property type="match status" value="1"/>
</dbReference>
<protein>
    <recommendedName>
        <fullName evidence="1">CYTH domain-containing protein</fullName>
    </recommendedName>
</protein>
<reference evidence="2 3" key="1">
    <citation type="journal article" date="2016" name="Nat. Commun.">
        <title>Thousands of microbial genomes shed light on interconnected biogeochemical processes in an aquifer system.</title>
        <authorList>
            <person name="Anantharaman K."/>
            <person name="Brown C.T."/>
            <person name="Hug L.A."/>
            <person name="Sharon I."/>
            <person name="Castelle C.J."/>
            <person name="Probst A.J."/>
            <person name="Thomas B.C."/>
            <person name="Singh A."/>
            <person name="Wilkins M.J."/>
            <person name="Karaoz U."/>
            <person name="Brodie E.L."/>
            <person name="Williams K.H."/>
            <person name="Hubbard S.S."/>
            <person name="Banfield J.F."/>
        </authorList>
    </citation>
    <scope>NUCLEOTIDE SEQUENCE [LARGE SCALE GENOMIC DNA]</scope>
</reference>
<dbReference type="SUPFAM" id="SSF55154">
    <property type="entry name" value="CYTH-like phosphatases"/>
    <property type="match status" value="1"/>
</dbReference>
<comment type="caution">
    <text evidence="2">The sequence shown here is derived from an EMBL/GenBank/DDBJ whole genome shotgun (WGS) entry which is preliminary data.</text>
</comment>
<dbReference type="PROSITE" id="PS51707">
    <property type="entry name" value="CYTH"/>
    <property type="match status" value="1"/>
</dbReference>
<dbReference type="STRING" id="1797247.A2419_03495"/>
<dbReference type="Proteomes" id="UP000176568">
    <property type="component" value="Unassembled WGS sequence"/>
</dbReference>
<dbReference type="Gene3D" id="2.40.320.10">
    <property type="entry name" value="Hypothetical Protein Pfu-838710-001"/>
    <property type="match status" value="1"/>
</dbReference>
<organism evidence="2 3">
    <name type="scientific">Candidatus Adlerbacteria bacterium RIFOXYC1_FULL_48_26</name>
    <dbReference type="NCBI Taxonomy" id="1797247"/>
    <lineage>
        <taxon>Bacteria</taxon>
        <taxon>Candidatus Adleribacteriota</taxon>
    </lineage>
</organism>
<evidence type="ECO:0000313" key="3">
    <source>
        <dbReference type="Proteomes" id="UP000176568"/>
    </source>
</evidence>
<sequence>MHSYEVEVKSLLGSEENAEMLRKKMQEIDPASHMTSKNKQLNHYFIGGSMDALVKASEGVVSPEAHTKLADLLTQVTNVSVRTRNKDGQVLLVAKVSVGDDTSSNGVSRIEFEETVDITLEQLDRVLLGAGFRYQAKWSREREEYSCRGLNVCLDKNAGYGWLAEFEKVVSDEAELPAARADIDAVMQECGVAELPQDRLERMFSFYNEHWPEYYGTDKIFTIQ</sequence>
<accession>A0A1F4Y4B5</accession>
<gene>
    <name evidence="2" type="ORF">A2419_03495</name>
</gene>
<dbReference type="EMBL" id="MEXB01000004">
    <property type="protein sequence ID" value="OGC88789.1"/>
    <property type="molecule type" value="Genomic_DNA"/>
</dbReference>